<name>A0A1G8DHV1_9FLAO</name>
<dbReference type="EMBL" id="FNDQ01000007">
    <property type="protein sequence ID" value="SDH57298.1"/>
    <property type="molecule type" value="Genomic_DNA"/>
</dbReference>
<sequence length="143" mass="16884">MKKIIPFLLILFVCHSSFAQDKHEQIRSLKIAHLTTQLNLSDKEAEKFWPVYTAYDKKMGELRHNEIVKYIKGSSIEDLNQISESDASKRLKELVEFENSYFSTRKKFIDDAKKIIGDKKILILKKAEDDFNKKLLKKYKEKK</sequence>
<keyword evidence="1" id="KW-0732">Signal</keyword>
<gene>
    <name evidence="2" type="ORF">SAMN05421818_10728</name>
</gene>
<feature type="chain" id="PRO_5017401747" description="Sensor of ECF-type sigma factor" evidence="1">
    <location>
        <begin position="20"/>
        <end position="143"/>
    </location>
</feature>
<dbReference type="RefSeq" id="WP_090407361.1">
    <property type="nucleotide sequence ID" value="NZ_FNDQ01000007.1"/>
</dbReference>
<reference evidence="3" key="1">
    <citation type="submission" date="2016-10" db="EMBL/GenBank/DDBJ databases">
        <authorList>
            <person name="Varghese N."/>
            <person name="Submissions S."/>
        </authorList>
    </citation>
    <scope>NUCLEOTIDE SEQUENCE [LARGE SCALE GENOMIC DNA]</scope>
    <source>
        <strain evidence="3">DSM 23313</strain>
    </source>
</reference>
<evidence type="ECO:0008006" key="4">
    <source>
        <dbReference type="Google" id="ProtNLM"/>
    </source>
</evidence>
<feature type="signal peptide" evidence="1">
    <location>
        <begin position="1"/>
        <end position="19"/>
    </location>
</feature>
<evidence type="ECO:0000313" key="3">
    <source>
        <dbReference type="Proteomes" id="UP000243588"/>
    </source>
</evidence>
<dbReference type="AlphaFoldDB" id="A0A1G8DHV1"/>
<protein>
    <recommendedName>
        <fullName evidence="4">Sensor of ECF-type sigma factor</fullName>
    </recommendedName>
</protein>
<proteinExistence type="predicted"/>
<evidence type="ECO:0000256" key="1">
    <source>
        <dbReference type="SAM" id="SignalP"/>
    </source>
</evidence>
<accession>A0A1G8DHV1</accession>
<dbReference type="STRING" id="702745.SAMN05421818_10728"/>
<keyword evidence="3" id="KW-1185">Reference proteome</keyword>
<organism evidence="2 3">
    <name type="scientific">Myroides phaeus</name>
    <dbReference type="NCBI Taxonomy" id="702745"/>
    <lineage>
        <taxon>Bacteria</taxon>
        <taxon>Pseudomonadati</taxon>
        <taxon>Bacteroidota</taxon>
        <taxon>Flavobacteriia</taxon>
        <taxon>Flavobacteriales</taxon>
        <taxon>Flavobacteriaceae</taxon>
        <taxon>Myroides</taxon>
    </lineage>
</organism>
<evidence type="ECO:0000313" key="2">
    <source>
        <dbReference type="EMBL" id="SDH57298.1"/>
    </source>
</evidence>
<dbReference type="Proteomes" id="UP000243588">
    <property type="component" value="Unassembled WGS sequence"/>
</dbReference>